<evidence type="ECO:0000313" key="4">
    <source>
        <dbReference type="EMBL" id="UPT91969.1"/>
    </source>
</evidence>
<organism evidence="4 5">
    <name type="scientific">Bradyrhizobium barranii subsp. apii</name>
    <dbReference type="NCBI Taxonomy" id="2819348"/>
    <lineage>
        <taxon>Bacteria</taxon>
        <taxon>Pseudomonadati</taxon>
        <taxon>Pseudomonadota</taxon>
        <taxon>Alphaproteobacteria</taxon>
        <taxon>Hyphomicrobiales</taxon>
        <taxon>Nitrobacteraceae</taxon>
        <taxon>Bradyrhizobium</taxon>
        <taxon>Bradyrhizobium barranii</taxon>
    </lineage>
</organism>
<accession>A0A8T5UX11</accession>
<protein>
    <submittedName>
        <fullName evidence="4">MmgE/PrpD family protein</fullName>
    </submittedName>
</protein>
<dbReference type="FunFam" id="1.10.4100.10:FF:000003">
    <property type="entry name" value="2-methylcitrate dehydratase 1"/>
    <property type="match status" value="1"/>
</dbReference>
<comment type="similarity">
    <text evidence="1">Belongs to the PrpD family.</text>
</comment>
<dbReference type="Proteomes" id="UP000551709">
    <property type="component" value="Chromosome"/>
</dbReference>
<dbReference type="InterPro" id="IPR045336">
    <property type="entry name" value="MmgE_PrpD_N"/>
</dbReference>
<reference evidence="4" key="1">
    <citation type="journal article" date="2017" name="Syst. Appl. Microbiol.">
        <title>Soybeans inoculated with root zone soils of Canadian native legumes harbour diverse and novel Bradyrhizobium spp. that possess agricultural potential.</title>
        <authorList>
            <person name="Bromfield E.S.P."/>
            <person name="Cloutier S."/>
            <person name="Tambong J.T."/>
            <person name="Tran Thi T.V."/>
        </authorList>
    </citation>
    <scope>NUCLEOTIDE SEQUENCE</scope>
    <source>
        <strain evidence="4">1S5</strain>
    </source>
</reference>
<sequence length="514" mass="55605">MKSYVVRTHKSSEELGRPAQLAWRIAEVAADPVEVEPAVVEMIGNRIIDNAAVAAASLARRPVTNARAQAQAHPFRPGATVFGLTQAQRVSPEWAAWANGVAVRELDFHDTFLAADYSHPGDNIPPILAVAQHCGLDGRALLRGLAAGYEIQVDLVKGICLHEHKIDHIAHLGPSAAAGIGALLGLPTETIYQAVQQALHVTTTTRQSRKGEISSWKAYAPAFAGKMAVEAVDRVLRGEGAPSPAWEGEDGFIAWLLSGPKANYSVSLPEKGEPKRAILDTYTKEHAAEYQSQALIDLARLMGPKIGDLSKIKNIVIQTSHHTHYVIGTGANDPQKMDPNASRETLDHSIMYIFAVALEDGGWDHQRSYAPERAARPSTVALWHKISTVEDPEWTRRYHSDDPKEKAFGGRVVVALKDGSTISDEIAIADAHPLGARPFARSQYIAKFRSLANGIVALQEQDRFLALVERLPDLKSAELTGLTFAVECAKLGGTRSPGIFDWSDAVAGHSIAAD</sequence>
<dbReference type="InterPro" id="IPR005656">
    <property type="entry name" value="MmgE_PrpD"/>
</dbReference>
<dbReference type="Pfam" id="PF19305">
    <property type="entry name" value="MmgE_PrpD_C"/>
    <property type="match status" value="1"/>
</dbReference>
<dbReference type="Pfam" id="PF03972">
    <property type="entry name" value="MmgE_PrpD_N"/>
    <property type="match status" value="1"/>
</dbReference>
<evidence type="ECO:0000256" key="2">
    <source>
        <dbReference type="ARBA" id="ARBA00011245"/>
    </source>
</evidence>
<dbReference type="Gene3D" id="1.10.4100.10">
    <property type="entry name" value="2-methylcitrate dehydratase PrpD"/>
    <property type="match status" value="1"/>
</dbReference>
<evidence type="ECO:0000256" key="1">
    <source>
        <dbReference type="ARBA" id="ARBA00006174"/>
    </source>
</evidence>
<dbReference type="RefSeq" id="WP_166105420.1">
    <property type="nucleotide sequence ID" value="NZ_CP096255.1"/>
</dbReference>
<proteinExistence type="inferred from homology"/>
<keyword evidence="3" id="KW-0456">Lyase</keyword>
<dbReference type="PANTHER" id="PTHR16943">
    <property type="entry name" value="2-METHYLCITRATE DEHYDRATASE-RELATED"/>
    <property type="match status" value="1"/>
</dbReference>
<dbReference type="GO" id="GO:0016829">
    <property type="term" value="F:lyase activity"/>
    <property type="evidence" value="ECO:0007669"/>
    <property type="project" value="UniProtKB-KW"/>
</dbReference>
<dbReference type="InterPro" id="IPR042188">
    <property type="entry name" value="MmgE/PrpD_sf_2"/>
</dbReference>
<dbReference type="InterPro" id="IPR036148">
    <property type="entry name" value="MmgE/PrpD_sf"/>
</dbReference>
<dbReference type="Gene3D" id="3.30.1330.120">
    <property type="entry name" value="2-methylcitrate dehydratase PrpD"/>
    <property type="match status" value="1"/>
</dbReference>
<evidence type="ECO:0000313" key="5">
    <source>
        <dbReference type="Proteomes" id="UP000551709"/>
    </source>
</evidence>
<comment type="subunit">
    <text evidence="2">Monomer.</text>
</comment>
<dbReference type="InterPro" id="IPR042183">
    <property type="entry name" value="MmgE/PrpD_sf_1"/>
</dbReference>
<dbReference type="SUPFAM" id="SSF103378">
    <property type="entry name" value="2-methylcitrate dehydratase PrpD"/>
    <property type="match status" value="1"/>
</dbReference>
<gene>
    <name evidence="4" type="ORF">HAP41_0000043235</name>
</gene>
<dbReference type="PANTHER" id="PTHR16943:SF8">
    <property type="entry name" value="2-METHYLCITRATE DEHYDRATASE"/>
    <property type="match status" value="1"/>
</dbReference>
<evidence type="ECO:0000256" key="3">
    <source>
        <dbReference type="ARBA" id="ARBA00023239"/>
    </source>
</evidence>
<reference evidence="4" key="2">
    <citation type="submission" date="2022-04" db="EMBL/GenBank/DDBJ databases">
        <authorList>
            <person name="Bromfield E.S.P."/>
            <person name="Cloutier S."/>
        </authorList>
    </citation>
    <scope>NUCLEOTIDE SEQUENCE</scope>
    <source>
        <strain evidence="4">1S5</strain>
    </source>
</reference>
<dbReference type="AlphaFoldDB" id="A0A8T5UX11"/>
<dbReference type="EMBL" id="CP096255">
    <property type="protein sequence ID" value="UPT91969.1"/>
    <property type="molecule type" value="Genomic_DNA"/>
</dbReference>
<name>A0A8T5UX11_9BRAD</name>
<dbReference type="InterPro" id="IPR045337">
    <property type="entry name" value="MmgE_PrpD_C"/>
</dbReference>